<evidence type="ECO:0000313" key="5">
    <source>
        <dbReference type="Proteomes" id="UP000053268"/>
    </source>
</evidence>
<name>A0A194PPX0_PAPXU</name>
<dbReference type="PANTHER" id="PTHR12243:SF67">
    <property type="entry name" value="COREPRESSOR OF PANGOLIN, ISOFORM A-RELATED"/>
    <property type="match status" value="1"/>
</dbReference>
<dbReference type="PANTHER" id="PTHR12243">
    <property type="entry name" value="MADF DOMAIN TRANSCRIPTION FACTOR"/>
    <property type="match status" value="1"/>
</dbReference>
<feature type="domain" description="MADF" evidence="2">
    <location>
        <begin position="6"/>
        <end position="110"/>
    </location>
</feature>
<gene>
    <name evidence="4" type="ORF">RR46_08821</name>
</gene>
<protein>
    <recommendedName>
        <fullName evidence="6">MADF domain-containing protein</fullName>
    </recommendedName>
</protein>
<dbReference type="InterPro" id="IPR039353">
    <property type="entry name" value="TF_Adf1"/>
</dbReference>
<evidence type="ECO:0000259" key="3">
    <source>
        <dbReference type="PROSITE" id="PS51031"/>
    </source>
</evidence>
<evidence type="ECO:0008006" key="6">
    <source>
        <dbReference type="Google" id="ProtNLM"/>
    </source>
</evidence>
<comment type="subcellular location">
    <subcellularLocation>
        <location evidence="1">Nucleus</location>
    </subcellularLocation>
</comment>
<evidence type="ECO:0000259" key="2">
    <source>
        <dbReference type="PROSITE" id="PS51029"/>
    </source>
</evidence>
<feature type="domain" description="BESS" evidence="3">
    <location>
        <begin position="178"/>
        <end position="217"/>
    </location>
</feature>
<keyword evidence="5" id="KW-1185">Reference proteome</keyword>
<dbReference type="Pfam" id="PF10545">
    <property type="entry name" value="MADF_DNA_bdg"/>
    <property type="match status" value="1"/>
</dbReference>
<evidence type="ECO:0000256" key="1">
    <source>
        <dbReference type="PROSITE-ProRule" id="PRU00371"/>
    </source>
</evidence>
<dbReference type="EMBL" id="KQ459596">
    <property type="protein sequence ID" value="KPI95362.1"/>
    <property type="molecule type" value="Genomic_DNA"/>
</dbReference>
<dbReference type="GO" id="GO:0005634">
    <property type="term" value="C:nucleus"/>
    <property type="evidence" value="ECO:0007669"/>
    <property type="project" value="UniProtKB-SubCell"/>
</dbReference>
<dbReference type="GO" id="GO:0003677">
    <property type="term" value="F:DNA binding"/>
    <property type="evidence" value="ECO:0007669"/>
    <property type="project" value="InterPro"/>
</dbReference>
<proteinExistence type="predicted"/>
<dbReference type="InterPro" id="IPR004210">
    <property type="entry name" value="BESS_motif"/>
</dbReference>
<dbReference type="PROSITE" id="PS51029">
    <property type="entry name" value="MADF"/>
    <property type="match status" value="1"/>
</dbReference>
<dbReference type="AlphaFoldDB" id="A0A194PPX0"/>
<keyword evidence="1" id="KW-0539">Nucleus</keyword>
<accession>A0A194PPX0</accession>
<sequence length="217" mass="26142">MFDTEKFIKEVQSRECIWNANIDEYNDRELRRKAWEDIGSIMYEGWEGFGENKKNHKMEELRNKWKHLRDYFVREKNKTDNLKYKVEVGEVKKRKTPFLDMLSFLEILRGTKRRTSNIQGRATSPESNNSIIIEENNNYSVLNVERSLQTNAKSNENDSTPFQECFLKYMNILEQNNKDPHLNFLLSILPEMRTMNERQLFEFKFEIMKLIKTINYS</sequence>
<dbReference type="InterPro" id="IPR006578">
    <property type="entry name" value="MADF-dom"/>
</dbReference>
<dbReference type="Proteomes" id="UP000053268">
    <property type="component" value="Unassembled WGS sequence"/>
</dbReference>
<organism evidence="4 5">
    <name type="scientific">Papilio xuthus</name>
    <name type="common">Asian swallowtail butterfly</name>
    <dbReference type="NCBI Taxonomy" id="66420"/>
    <lineage>
        <taxon>Eukaryota</taxon>
        <taxon>Metazoa</taxon>
        <taxon>Ecdysozoa</taxon>
        <taxon>Arthropoda</taxon>
        <taxon>Hexapoda</taxon>
        <taxon>Insecta</taxon>
        <taxon>Pterygota</taxon>
        <taxon>Neoptera</taxon>
        <taxon>Endopterygota</taxon>
        <taxon>Lepidoptera</taxon>
        <taxon>Glossata</taxon>
        <taxon>Ditrysia</taxon>
        <taxon>Papilionoidea</taxon>
        <taxon>Papilionidae</taxon>
        <taxon>Papilioninae</taxon>
        <taxon>Papilio</taxon>
    </lineage>
</organism>
<dbReference type="SMART" id="SM00595">
    <property type="entry name" value="MADF"/>
    <property type="match status" value="1"/>
</dbReference>
<reference evidence="4 5" key="1">
    <citation type="journal article" date="2015" name="Nat. Commun.">
        <title>Outbred genome sequencing and CRISPR/Cas9 gene editing in butterflies.</title>
        <authorList>
            <person name="Li X."/>
            <person name="Fan D."/>
            <person name="Zhang W."/>
            <person name="Liu G."/>
            <person name="Zhang L."/>
            <person name="Zhao L."/>
            <person name="Fang X."/>
            <person name="Chen L."/>
            <person name="Dong Y."/>
            <person name="Chen Y."/>
            <person name="Ding Y."/>
            <person name="Zhao R."/>
            <person name="Feng M."/>
            <person name="Zhu Y."/>
            <person name="Feng Y."/>
            <person name="Jiang X."/>
            <person name="Zhu D."/>
            <person name="Xiang H."/>
            <person name="Feng X."/>
            <person name="Li S."/>
            <person name="Wang J."/>
            <person name="Zhang G."/>
            <person name="Kronforst M.R."/>
            <person name="Wang W."/>
        </authorList>
    </citation>
    <scope>NUCLEOTIDE SEQUENCE [LARGE SCALE GENOMIC DNA]</scope>
    <source>
        <strain evidence="4">Ya'a_city_454_Px</strain>
        <tissue evidence="4">Whole body</tissue>
    </source>
</reference>
<dbReference type="PROSITE" id="PS51031">
    <property type="entry name" value="BESS"/>
    <property type="match status" value="1"/>
</dbReference>
<evidence type="ECO:0000313" key="4">
    <source>
        <dbReference type="EMBL" id="KPI95362.1"/>
    </source>
</evidence>
<dbReference type="Pfam" id="PF02944">
    <property type="entry name" value="BESS"/>
    <property type="match status" value="1"/>
</dbReference>